<proteinExistence type="predicted"/>
<name>A0AAD6GZU2_9EURO</name>
<organism evidence="2 3">
    <name type="scientific">Penicillium hordei</name>
    <dbReference type="NCBI Taxonomy" id="40994"/>
    <lineage>
        <taxon>Eukaryota</taxon>
        <taxon>Fungi</taxon>
        <taxon>Dikarya</taxon>
        <taxon>Ascomycota</taxon>
        <taxon>Pezizomycotina</taxon>
        <taxon>Eurotiomycetes</taxon>
        <taxon>Eurotiomycetidae</taxon>
        <taxon>Eurotiales</taxon>
        <taxon>Aspergillaceae</taxon>
        <taxon>Penicillium</taxon>
    </lineage>
</organism>
<dbReference type="GeneID" id="81589197"/>
<reference evidence="2" key="2">
    <citation type="submission" date="2023-01" db="EMBL/GenBank/DDBJ databases">
        <authorList>
            <person name="Petersen C."/>
        </authorList>
    </citation>
    <scope>NUCLEOTIDE SEQUENCE</scope>
    <source>
        <strain evidence="2">IBT 12815</strain>
    </source>
</reference>
<evidence type="ECO:0000256" key="1">
    <source>
        <dbReference type="SAM" id="Phobius"/>
    </source>
</evidence>
<evidence type="ECO:0000313" key="2">
    <source>
        <dbReference type="EMBL" id="KAJ5597816.1"/>
    </source>
</evidence>
<reference evidence="2" key="1">
    <citation type="journal article" date="2023" name="IMA Fungus">
        <title>Comparative genomic study of the Penicillium genus elucidates a diverse pangenome and 15 lateral gene transfer events.</title>
        <authorList>
            <person name="Petersen C."/>
            <person name="Sorensen T."/>
            <person name="Nielsen M.R."/>
            <person name="Sondergaard T.E."/>
            <person name="Sorensen J.L."/>
            <person name="Fitzpatrick D.A."/>
            <person name="Frisvad J.C."/>
            <person name="Nielsen K.L."/>
        </authorList>
    </citation>
    <scope>NUCLEOTIDE SEQUENCE</scope>
    <source>
        <strain evidence="2">IBT 12815</strain>
    </source>
</reference>
<dbReference type="Proteomes" id="UP001213799">
    <property type="component" value="Unassembled WGS sequence"/>
</dbReference>
<evidence type="ECO:0000313" key="3">
    <source>
        <dbReference type="Proteomes" id="UP001213799"/>
    </source>
</evidence>
<gene>
    <name evidence="2" type="ORF">N7537_007900</name>
</gene>
<protein>
    <submittedName>
        <fullName evidence="2">Uncharacterized protein</fullName>
    </submittedName>
</protein>
<feature type="transmembrane region" description="Helical" evidence="1">
    <location>
        <begin position="165"/>
        <end position="186"/>
    </location>
</feature>
<dbReference type="AlphaFoldDB" id="A0AAD6GZU2"/>
<sequence>MSRPRESGVDAVAYIPLTAPKNAPSQAQYEVKVAKKESSLWARLGVTQILILCLGSIILTIAVLPLAWLWVESMAAAAGREPSSVWISVIEANWTTRIVTICTAILRAVVTAQANVATAMFAGIILERVGSPLADGPFYSTMRALSGSPTNLLWTPSLPLRENGLSVLVVTLIVLEVSVIIAVQFLSTLLVADFGNGAFTQTSNMTNIRQLNYTRDPFLGPWWSIPPVAGWTFAEQSEPPIPGPKYDDTGHTYRAFLPYLERVQRKSLRYFRGPVPISDQRVVCVQPKLRDLRLDALNPTFPRLSGQMAIANGTYPMLHGTDSQSYLPFTCALATSMPISNQKQGLTSLCWPDYGMEWKVLLEDPLVTPGPTTYKGSIVPGYLQASTLFMLLDVVSSAGVPNNGTEEVRLMGNNDTTSSPWVMVGNVTNDPMVRVTTCMANLGVDTFTTDIHSNWEGSEPTMSWNQPMRRYDTESMRTQLGAIRPRQPLNQRGVLVLAPRSDWQPLSSDPVIPTSVLNVSDTKWLKSRSLSASNAWSFMGALAQILIRMQNEGTMMVDPGIILSRDSPPGIYIAHESYTSLFQDTLEQTRSPAVALQALLTLFTQMVYYERLLRLNGTERAETAFSHAALIPTQWTGFGVGMGLLFSHWVVMAIVVGLFARYTRHSLLGNHWQAVSQVYSKDTLAVLEMADQMKDREVERWVKRKELGEELYSVALDEGEEGRVALTVKHSD</sequence>
<feature type="transmembrane region" description="Helical" evidence="1">
    <location>
        <begin position="635"/>
        <end position="660"/>
    </location>
</feature>
<keyword evidence="1" id="KW-1133">Transmembrane helix</keyword>
<keyword evidence="1" id="KW-0472">Membrane</keyword>
<feature type="transmembrane region" description="Helical" evidence="1">
    <location>
        <begin position="49"/>
        <end position="71"/>
    </location>
</feature>
<comment type="caution">
    <text evidence="2">The sequence shown here is derived from an EMBL/GenBank/DDBJ whole genome shotgun (WGS) entry which is preliminary data.</text>
</comment>
<keyword evidence="3" id="KW-1185">Reference proteome</keyword>
<accession>A0AAD6GZU2</accession>
<dbReference type="EMBL" id="JAQJAE010000004">
    <property type="protein sequence ID" value="KAJ5597816.1"/>
    <property type="molecule type" value="Genomic_DNA"/>
</dbReference>
<keyword evidence="1" id="KW-0812">Transmembrane</keyword>
<dbReference type="RefSeq" id="XP_056751031.1">
    <property type="nucleotide sequence ID" value="XM_056898955.1"/>
</dbReference>